<name>A0A2P5C0C2_PARAD</name>
<proteinExistence type="predicted"/>
<sequence>MVAYLQKAQGLVLTFSTYNIKLIRQSQNIQADALVKLASTKDDELLKIVSVEFLAKPSIEENSNVALMIIQKFSWFDPNYLNNGNLPKDKDNVKRLRIKVAWYLIYDGQLYRKSFNWSSLLCVDDEKVLYIMREVYEEIGGNNSG</sequence>
<keyword evidence="2" id="KW-1185">Reference proteome</keyword>
<dbReference type="PANTHER" id="PTHR48475">
    <property type="entry name" value="RIBONUCLEASE H"/>
    <property type="match status" value="1"/>
</dbReference>
<dbReference type="EMBL" id="JXTB01000194">
    <property type="protein sequence ID" value="PON54512.1"/>
    <property type="molecule type" value="Genomic_DNA"/>
</dbReference>
<feature type="non-terminal residue" evidence="1">
    <location>
        <position position="145"/>
    </location>
</feature>
<evidence type="ECO:0000313" key="2">
    <source>
        <dbReference type="Proteomes" id="UP000237105"/>
    </source>
</evidence>
<comment type="caution">
    <text evidence="1">The sequence shown here is derived from an EMBL/GenBank/DDBJ whole genome shotgun (WGS) entry which is preliminary data.</text>
</comment>
<gene>
    <name evidence="1" type="ORF">PanWU01x14_194710</name>
</gene>
<dbReference type="Proteomes" id="UP000237105">
    <property type="component" value="Unassembled WGS sequence"/>
</dbReference>
<evidence type="ECO:0000313" key="1">
    <source>
        <dbReference type="EMBL" id="PON54512.1"/>
    </source>
</evidence>
<protein>
    <recommendedName>
        <fullName evidence="3">RNase H type-1 domain-containing protein</fullName>
    </recommendedName>
</protein>
<reference evidence="2" key="1">
    <citation type="submission" date="2016-06" db="EMBL/GenBank/DDBJ databases">
        <title>Parallel loss of symbiosis genes in relatives of nitrogen-fixing non-legume Parasponia.</title>
        <authorList>
            <person name="Van Velzen R."/>
            <person name="Holmer R."/>
            <person name="Bu F."/>
            <person name="Rutten L."/>
            <person name="Van Zeijl A."/>
            <person name="Liu W."/>
            <person name="Santuari L."/>
            <person name="Cao Q."/>
            <person name="Sharma T."/>
            <person name="Shen D."/>
            <person name="Roswanjaya Y."/>
            <person name="Wardhani T."/>
            <person name="Kalhor M.S."/>
            <person name="Jansen J."/>
            <person name="Van den Hoogen J."/>
            <person name="Gungor B."/>
            <person name="Hartog M."/>
            <person name="Hontelez J."/>
            <person name="Verver J."/>
            <person name="Yang W.-C."/>
            <person name="Schijlen E."/>
            <person name="Repin R."/>
            <person name="Schilthuizen M."/>
            <person name="Schranz E."/>
            <person name="Heidstra R."/>
            <person name="Miyata K."/>
            <person name="Fedorova E."/>
            <person name="Kohlen W."/>
            <person name="Bisseling T."/>
            <person name="Smit S."/>
            <person name="Geurts R."/>
        </authorList>
    </citation>
    <scope>NUCLEOTIDE SEQUENCE [LARGE SCALE GENOMIC DNA]</scope>
    <source>
        <strain evidence="2">cv. WU1-14</strain>
    </source>
</reference>
<dbReference type="PANTHER" id="PTHR48475:SF2">
    <property type="entry name" value="RIBONUCLEASE H"/>
    <property type="match status" value="1"/>
</dbReference>
<accession>A0A2P5C0C2</accession>
<organism evidence="1 2">
    <name type="scientific">Parasponia andersonii</name>
    <name type="common">Sponia andersonii</name>
    <dbReference type="NCBI Taxonomy" id="3476"/>
    <lineage>
        <taxon>Eukaryota</taxon>
        <taxon>Viridiplantae</taxon>
        <taxon>Streptophyta</taxon>
        <taxon>Embryophyta</taxon>
        <taxon>Tracheophyta</taxon>
        <taxon>Spermatophyta</taxon>
        <taxon>Magnoliopsida</taxon>
        <taxon>eudicotyledons</taxon>
        <taxon>Gunneridae</taxon>
        <taxon>Pentapetalae</taxon>
        <taxon>rosids</taxon>
        <taxon>fabids</taxon>
        <taxon>Rosales</taxon>
        <taxon>Cannabaceae</taxon>
        <taxon>Parasponia</taxon>
    </lineage>
</organism>
<dbReference type="AlphaFoldDB" id="A0A2P5C0C2"/>
<evidence type="ECO:0008006" key="3">
    <source>
        <dbReference type="Google" id="ProtNLM"/>
    </source>
</evidence>
<dbReference type="OrthoDB" id="1746168at2759"/>